<evidence type="ECO:0000313" key="2">
    <source>
        <dbReference type="EMBL" id="GFZ96871.1"/>
    </source>
</evidence>
<name>A0ABQ1F258_9SPHN</name>
<evidence type="ECO:0000256" key="1">
    <source>
        <dbReference type="SAM" id="Phobius"/>
    </source>
</evidence>
<feature type="transmembrane region" description="Helical" evidence="1">
    <location>
        <begin position="158"/>
        <end position="175"/>
    </location>
</feature>
<reference evidence="3" key="1">
    <citation type="journal article" date="2019" name="Int. J. Syst. Evol. Microbiol.">
        <title>The Global Catalogue of Microorganisms (GCM) 10K type strain sequencing project: providing services to taxonomists for standard genome sequencing and annotation.</title>
        <authorList>
            <consortium name="The Broad Institute Genomics Platform"/>
            <consortium name="The Broad Institute Genome Sequencing Center for Infectious Disease"/>
            <person name="Wu L."/>
            <person name="Ma J."/>
        </authorList>
    </citation>
    <scope>NUCLEOTIDE SEQUENCE [LARGE SCALE GENOMIC DNA]</scope>
    <source>
        <strain evidence="3">CGMCC 1.15297</strain>
    </source>
</reference>
<feature type="transmembrane region" description="Helical" evidence="1">
    <location>
        <begin position="182"/>
        <end position="204"/>
    </location>
</feature>
<protein>
    <recommendedName>
        <fullName evidence="4">DUF1109 domain-containing protein</fullName>
    </recommendedName>
</protein>
<feature type="transmembrane region" description="Helical" evidence="1">
    <location>
        <begin position="92"/>
        <end position="114"/>
    </location>
</feature>
<organism evidence="2 3">
    <name type="scientific">Blastomonas marina</name>
    <dbReference type="NCBI Taxonomy" id="1867408"/>
    <lineage>
        <taxon>Bacteria</taxon>
        <taxon>Pseudomonadati</taxon>
        <taxon>Pseudomonadota</taxon>
        <taxon>Alphaproteobacteria</taxon>
        <taxon>Sphingomonadales</taxon>
        <taxon>Sphingomonadaceae</taxon>
        <taxon>Blastomonas</taxon>
    </lineage>
</organism>
<keyword evidence="1" id="KW-1133">Transmembrane helix</keyword>
<feature type="transmembrane region" description="Helical" evidence="1">
    <location>
        <begin position="24"/>
        <end position="44"/>
    </location>
</feature>
<keyword evidence="1" id="KW-0472">Membrane</keyword>
<dbReference type="EMBL" id="BMID01000001">
    <property type="protein sequence ID" value="GFZ96871.1"/>
    <property type="molecule type" value="Genomic_DNA"/>
</dbReference>
<comment type="caution">
    <text evidence="2">The sequence shown here is derived from an EMBL/GenBank/DDBJ whole genome shotgun (WGS) entry which is preliminary data.</text>
</comment>
<proteinExistence type="predicted"/>
<dbReference type="Pfam" id="PF06532">
    <property type="entry name" value="NrsF"/>
    <property type="match status" value="1"/>
</dbReference>
<dbReference type="RefSeq" id="WP_188640830.1">
    <property type="nucleotide sequence ID" value="NZ_BMID01000001.1"/>
</dbReference>
<feature type="transmembrane region" description="Helical" evidence="1">
    <location>
        <begin position="126"/>
        <end position="146"/>
    </location>
</feature>
<gene>
    <name evidence="2" type="ORF">GCM10010923_00890</name>
</gene>
<feature type="transmembrane region" description="Helical" evidence="1">
    <location>
        <begin position="56"/>
        <end position="80"/>
    </location>
</feature>
<evidence type="ECO:0008006" key="4">
    <source>
        <dbReference type="Google" id="ProtNLM"/>
    </source>
</evidence>
<keyword evidence="3" id="KW-1185">Reference proteome</keyword>
<keyword evidence="1" id="KW-0812">Transmembrane</keyword>
<sequence>MPTLIESLVDELEPVDPLRPTRPATTMAALTAILAIGTVMTLGLRDDLAAGEPQAIFLLRSGVLGLIGAATFAAVVSAARPGVGKHHDGWKWALGFGAIFPLSMGVLAIVDGGISRAIIEAPSARMCVAVGLLGGMVLGAPLTAWLRGGAVVDAERTGWLVGFASGAFALLAYNIHCPSSTITYIGLWYSSALGMAAIAGRLIVPRFLRW</sequence>
<accession>A0ABQ1F258</accession>
<dbReference type="Proteomes" id="UP000603317">
    <property type="component" value="Unassembled WGS sequence"/>
</dbReference>
<evidence type="ECO:0000313" key="3">
    <source>
        <dbReference type="Proteomes" id="UP000603317"/>
    </source>
</evidence>
<dbReference type="InterPro" id="IPR009495">
    <property type="entry name" value="NrsF"/>
</dbReference>